<comment type="caution">
    <text evidence="2">The sequence shown here is derived from an EMBL/GenBank/DDBJ whole genome shotgun (WGS) entry which is preliminary data.</text>
</comment>
<evidence type="ECO:0000256" key="1">
    <source>
        <dbReference type="SAM" id="MobiDB-lite"/>
    </source>
</evidence>
<protein>
    <submittedName>
        <fullName evidence="2">Uncharacterized protein</fullName>
    </submittedName>
</protein>
<proteinExistence type="predicted"/>
<keyword evidence="3" id="KW-1185">Reference proteome</keyword>
<feature type="region of interest" description="Disordered" evidence="1">
    <location>
        <begin position="82"/>
        <end position="111"/>
    </location>
</feature>
<evidence type="ECO:0000313" key="2">
    <source>
        <dbReference type="EMBL" id="RYU63810.1"/>
    </source>
</evidence>
<organism evidence="2 3">
    <name type="scientific">Aliivibrio finisterrensis</name>
    <dbReference type="NCBI Taxonomy" id="511998"/>
    <lineage>
        <taxon>Bacteria</taxon>
        <taxon>Pseudomonadati</taxon>
        <taxon>Pseudomonadota</taxon>
        <taxon>Gammaproteobacteria</taxon>
        <taxon>Vibrionales</taxon>
        <taxon>Vibrionaceae</taxon>
        <taxon>Aliivibrio</taxon>
    </lineage>
</organism>
<sequence>MVTNMDSNFSEKPHVAADYFTNMSQLTQRDFLWKIAKQFGERGAITAKTVIQLEEANTKEPHEQKEYIANILKMVEERFLTSKDKEKPISSHGNGHQSHQQEQEKPMTLLF</sequence>
<name>A0ABY0I5S0_9GAMM</name>
<evidence type="ECO:0000313" key="3">
    <source>
        <dbReference type="Proteomes" id="UP000294166"/>
    </source>
</evidence>
<dbReference type="EMBL" id="SEZN01000021">
    <property type="protein sequence ID" value="RYU63810.1"/>
    <property type="molecule type" value="Genomic_DNA"/>
</dbReference>
<dbReference type="Proteomes" id="UP000294166">
    <property type="component" value="Unassembled WGS sequence"/>
</dbReference>
<accession>A0ABY0I5S0</accession>
<gene>
    <name evidence="2" type="ORF">ERW53_12275</name>
</gene>
<reference evidence="2 3" key="1">
    <citation type="submission" date="2019-02" db="EMBL/GenBank/DDBJ databases">
        <title>Genome sequences of Aliivibrio finisterrensis strains from farmed Atlantic salmon.</title>
        <authorList>
            <person name="Bowman J.P."/>
        </authorList>
    </citation>
    <scope>NUCLEOTIDE SEQUENCE [LARGE SCALE GENOMIC DNA]</scope>
    <source>
        <strain evidence="2 3">A21</strain>
    </source>
</reference>